<evidence type="ECO:0000313" key="14">
    <source>
        <dbReference type="Proteomes" id="UP000197065"/>
    </source>
</evidence>
<dbReference type="InterPro" id="IPR005719">
    <property type="entry name" value="Dihydroorotate_DH_2"/>
</dbReference>
<evidence type="ECO:0000256" key="3">
    <source>
        <dbReference type="ARBA" id="ARBA00005161"/>
    </source>
</evidence>
<feature type="binding site" evidence="11">
    <location>
        <position position="58"/>
    </location>
    <ligand>
        <name>substrate</name>
    </ligand>
</feature>
<dbReference type="EMBL" id="FYEH01000002">
    <property type="protein sequence ID" value="SNB61336.1"/>
    <property type="molecule type" value="Genomic_DNA"/>
</dbReference>
<evidence type="ECO:0000313" key="13">
    <source>
        <dbReference type="EMBL" id="SNB61336.1"/>
    </source>
</evidence>
<evidence type="ECO:0000256" key="9">
    <source>
        <dbReference type="ARBA" id="ARBA00023136"/>
    </source>
</evidence>
<proteinExistence type="inferred from homology"/>
<feature type="active site" description="Nucleophile" evidence="11">
    <location>
        <position position="166"/>
    </location>
</feature>
<evidence type="ECO:0000256" key="8">
    <source>
        <dbReference type="ARBA" id="ARBA00023002"/>
    </source>
</evidence>
<feature type="binding site" evidence="11">
    <location>
        <begin position="309"/>
        <end position="310"/>
    </location>
    <ligand>
        <name>FMN</name>
        <dbReference type="ChEBI" id="CHEBI:58210"/>
    </ligand>
</feature>
<keyword evidence="6 11" id="KW-0288">FMN</keyword>
<dbReference type="CDD" id="cd04738">
    <property type="entry name" value="DHOD_2_like"/>
    <property type="match status" value="1"/>
</dbReference>
<dbReference type="NCBIfam" id="NF003645">
    <property type="entry name" value="PRK05286.1-2"/>
    <property type="match status" value="1"/>
</dbReference>
<dbReference type="InterPro" id="IPR005720">
    <property type="entry name" value="Dihydroorotate_DH_cat"/>
</dbReference>
<dbReference type="InterPro" id="IPR012135">
    <property type="entry name" value="Dihydroorotate_DH_1_2"/>
</dbReference>
<dbReference type="GO" id="GO:0005737">
    <property type="term" value="C:cytoplasm"/>
    <property type="evidence" value="ECO:0007669"/>
    <property type="project" value="InterPro"/>
</dbReference>
<dbReference type="PIRSF" id="PIRSF000164">
    <property type="entry name" value="DHO_oxidase"/>
    <property type="match status" value="1"/>
</dbReference>
<comment type="catalytic activity">
    <reaction evidence="10 11">
        <text>(S)-dihydroorotate + a quinone = orotate + a quinol</text>
        <dbReference type="Rhea" id="RHEA:30187"/>
        <dbReference type="ChEBI" id="CHEBI:24646"/>
        <dbReference type="ChEBI" id="CHEBI:30839"/>
        <dbReference type="ChEBI" id="CHEBI:30864"/>
        <dbReference type="ChEBI" id="CHEBI:132124"/>
        <dbReference type="EC" id="1.3.5.2"/>
    </reaction>
</comment>
<protein>
    <recommendedName>
        <fullName evidence="11">Dihydroorotate dehydrogenase (quinone)</fullName>
        <ecNumber evidence="11">1.3.5.2</ecNumber>
    </recommendedName>
    <alternativeName>
        <fullName evidence="11">DHOdehase</fullName>
        <shortName evidence="11">DHOD</shortName>
        <shortName evidence="11">DHODase</shortName>
    </alternativeName>
    <alternativeName>
        <fullName evidence="11">Dihydroorotate oxidase</fullName>
    </alternativeName>
</protein>
<comment type="similarity">
    <text evidence="4 11">Belongs to the dihydroorotate dehydrogenase family. Type 2 subfamily.</text>
</comment>
<dbReference type="InterPro" id="IPR050074">
    <property type="entry name" value="DHO_dehydrogenase"/>
</dbReference>
<keyword evidence="9 11" id="KW-0472">Membrane</keyword>
<feature type="binding site" evidence="11">
    <location>
        <begin position="103"/>
        <end position="107"/>
    </location>
    <ligand>
        <name>substrate</name>
    </ligand>
</feature>
<dbReference type="PANTHER" id="PTHR48109:SF4">
    <property type="entry name" value="DIHYDROOROTATE DEHYDROGENASE (QUINONE), MITOCHONDRIAL"/>
    <property type="match status" value="1"/>
</dbReference>
<feature type="binding site" evidence="11">
    <location>
        <position position="288"/>
    </location>
    <ligand>
        <name>FMN</name>
        <dbReference type="ChEBI" id="CHEBI:58210"/>
    </ligand>
</feature>
<evidence type="ECO:0000259" key="12">
    <source>
        <dbReference type="Pfam" id="PF01180"/>
    </source>
</evidence>
<feature type="binding site" evidence="11">
    <location>
        <position position="78"/>
    </location>
    <ligand>
        <name>FMN</name>
        <dbReference type="ChEBI" id="CHEBI:58210"/>
    </ligand>
</feature>
<dbReference type="SUPFAM" id="SSF51395">
    <property type="entry name" value="FMN-linked oxidoreductases"/>
    <property type="match status" value="1"/>
</dbReference>
<dbReference type="GO" id="GO:0006207">
    <property type="term" value="P:'de novo' pyrimidine nucleobase biosynthetic process"/>
    <property type="evidence" value="ECO:0007669"/>
    <property type="project" value="UniProtKB-UniRule"/>
</dbReference>
<comment type="subcellular location">
    <subcellularLocation>
        <location evidence="11">Cell membrane</location>
        <topology evidence="11">Peripheral membrane protein</topology>
    </subcellularLocation>
    <subcellularLocation>
        <location evidence="2">Membrane</location>
    </subcellularLocation>
</comment>
<comment type="cofactor">
    <cofactor evidence="11">
        <name>FMN</name>
        <dbReference type="ChEBI" id="CHEBI:58210"/>
    </cofactor>
    <text evidence="11">Binds 1 FMN per subunit.</text>
</comment>
<evidence type="ECO:0000256" key="1">
    <source>
        <dbReference type="ARBA" id="ARBA00003125"/>
    </source>
</evidence>
<dbReference type="PANTHER" id="PTHR48109">
    <property type="entry name" value="DIHYDROOROTATE DEHYDROGENASE (QUINONE), MITOCHONDRIAL-RELATED"/>
    <property type="match status" value="1"/>
</dbReference>
<feature type="binding site" evidence="11">
    <location>
        <position position="163"/>
    </location>
    <ligand>
        <name>substrate</name>
    </ligand>
</feature>
<accession>A0A212QPG0</accession>
<keyword evidence="8 11" id="KW-0560">Oxidoreductase</keyword>
<comment type="subunit">
    <text evidence="11">Monomer.</text>
</comment>
<feature type="binding site" evidence="11">
    <location>
        <begin position="237"/>
        <end position="238"/>
    </location>
    <ligand>
        <name>substrate</name>
    </ligand>
</feature>
<dbReference type="RefSeq" id="WP_088560046.1">
    <property type="nucleotide sequence ID" value="NZ_FYEH01000002.1"/>
</dbReference>
<organism evidence="13 14">
    <name type="scientific">Arboricoccus pini</name>
    <dbReference type="NCBI Taxonomy" id="1963835"/>
    <lineage>
        <taxon>Bacteria</taxon>
        <taxon>Pseudomonadati</taxon>
        <taxon>Pseudomonadota</taxon>
        <taxon>Alphaproteobacteria</taxon>
        <taxon>Geminicoccales</taxon>
        <taxon>Geminicoccaceae</taxon>
        <taxon>Arboricoccus</taxon>
    </lineage>
</organism>
<keyword evidence="14" id="KW-1185">Reference proteome</keyword>
<dbReference type="GO" id="GO:0044205">
    <property type="term" value="P:'de novo' UMP biosynthetic process"/>
    <property type="evidence" value="ECO:0007669"/>
    <property type="project" value="UniProtKB-UniRule"/>
</dbReference>
<evidence type="ECO:0000256" key="4">
    <source>
        <dbReference type="ARBA" id="ARBA00005359"/>
    </source>
</evidence>
<evidence type="ECO:0000256" key="2">
    <source>
        <dbReference type="ARBA" id="ARBA00004370"/>
    </source>
</evidence>
<comment type="function">
    <text evidence="1 11">Catalyzes the conversion of dihydroorotate to orotate with quinone as electron acceptor.</text>
</comment>
<dbReference type="Pfam" id="PF01180">
    <property type="entry name" value="DHO_dh"/>
    <property type="match status" value="1"/>
</dbReference>
<feature type="binding site" evidence="11">
    <location>
        <position position="259"/>
    </location>
    <ligand>
        <name>FMN</name>
        <dbReference type="ChEBI" id="CHEBI:58210"/>
    </ligand>
</feature>
<keyword evidence="7 11" id="KW-0665">Pyrimidine biosynthesis</keyword>
<evidence type="ECO:0000256" key="10">
    <source>
        <dbReference type="ARBA" id="ARBA00048639"/>
    </source>
</evidence>
<dbReference type="UniPathway" id="UPA00070">
    <property type="reaction ID" value="UER00946"/>
</dbReference>
<feature type="binding site" evidence="11">
    <location>
        <position position="163"/>
    </location>
    <ligand>
        <name>FMN</name>
        <dbReference type="ChEBI" id="CHEBI:58210"/>
    </ligand>
</feature>
<comment type="pathway">
    <text evidence="3 11">Pyrimidine metabolism; UMP biosynthesis via de novo pathway; orotate from (S)-dihydroorotate (quinone route): step 1/1.</text>
</comment>
<dbReference type="InterPro" id="IPR013785">
    <property type="entry name" value="Aldolase_TIM"/>
</dbReference>
<dbReference type="NCBIfam" id="NF003652">
    <property type="entry name" value="PRK05286.2-5"/>
    <property type="match status" value="1"/>
</dbReference>
<sequence>MVLHRALFALDAERAHGVGLKLLNLLPSRPANASPRLETALAGMNLPHPIGLAAGFDKNATAVRGFAGLGFAYVEVGTVTPRPQVGNPRPRLFRLETDAAIINRLGFNNDGVATVGKRLRALGSRPVPLGINIGMNKDSREALPDYLTGMNALSSLADYITLNVSSPNTPGLRALQQVDRLRDLLRPVLERRAELARDLARRLPVFLKIAPDLSIDEALAIAELARDLGIDALMISNTTIDRPATLSSPARVETGGLSGKPLMQPSTALLREVRRGIGKSLPLIGIGGIFKAEDVLAKILAGATAVQLYSGLVYEGPGLVRRLVRDLDRLLDERSIGRLAEAIGADA</sequence>
<reference evidence="13 14" key="1">
    <citation type="submission" date="2017-06" db="EMBL/GenBank/DDBJ databases">
        <authorList>
            <person name="Kim H.J."/>
            <person name="Triplett B.A."/>
        </authorList>
    </citation>
    <scope>NUCLEOTIDE SEQUENCE [LARGE SCALE GENOMIC DNA]</scope>
    <source>
        <strain evidence="13 14">B29T1</strain>
    </source>
</reference>
<feature type="domain" description="Dihydroorotate dehydrogenase catalytic" evidence="12">
    <location>
        <begin position="37"/>
        <end position="331"/>
    </location>
</feature>
<dbReference type="HAMAP" id="MF_00225">
    <property type="entry name" value="DHO_dh_type2"/>
    <property type="match status" value="1"/>
</dbReference>
<name>A0A212QPG0_9PROT</name>
<keyword evidence="5 11" id="KW-0285">Flavoprotein</keyword>
<evidence type="ECO:0000256" key="5">
    <source>
        <dbReference type="ARBA" id="ARBA00022630"/>
    </source>
</evidence>
<feature type="binding site" evidence="11">
    <location>
        <position position="132"/>
    </location>
    <ligand>
        <name>FMN</name>
        <dbReference type="ChEBI" id="CHEBI:58210"/>
    </ligand>
</feature>
<feature type="binding site" evidence="11">
    <location>
        <position position="208"/>
    </location>
    <ligand>
        <name>FMN</name>
        <dbReference type="ChEBI" id="CHEBI:58210"/>
    </ligand>
</feature>
<evidence type="ECO:0000256" key="7">
    <source>
        <dbReference type="ARBA" id="ARBA00022975"/>
    </source>
</evidence>
<dbReference type="Proteomes" id="UP000197065">
    <property type="component" value="Unassembled WGS sequence"/>
</dbReference>
<feature type="binding site" evidence="11">
    <location>
        <begin position="54"/>
        <end position="58"/>
    </location>
    <ligand>
        <name>FMN</name>
        <dbReference type="ChEBI" id="CHEBI:58210"/>
    </ligand>
</feature>
<feature type="binding site" evidence="11">
    <location>
        <position position="168"/>
    </location>
    <ligand>
        <name>substrate</name>
    </ligand>
</feature>
<dbReference type="NCBIfam" id="TIGR01036">
    <property type="entry name" value="pyrD_sub2"/>
    <property type="match status" value="1"/>
</dbReference>
<dbReference type="OrthoDB" id="9802377at2"/>
<feature type="binding site" evidence="11">
    <location>
        <position position="236"/>
    </location>
    <ligand>
        <name>FMN</name>
        <dbReference type="ChEBI" id="CHEBI:58210"/>
    </ligand>
</feature>
<dbReference type="GO" id="GO:0106430">
    <property type="term" value="F:dihydroorotate dehydrogenase (quinone) activity"/>
    <property type="evidence" value="ECO:0007669"/>
    <property type="project" value="UniProtKB-EC"/>
</dbReference>
<dbReference type="EC" id="1.3.5.2" evidence="11"/>
<dbReference type="Gene3D" id="3.20.20.70">
    <property type="entry name" value="Aldolase class I"/>
    <property type="match status" value="1"/>
</dbReference>
<evidence type="ECO:0000256" key="11">
    <source>
        <dbReference type="HAMAP-Rule" id="MF_00225"/>
    </source>
</evidence>
<gene>
    <name evidence="11" type="primary">pyrD</name>
    <name evidence="13" type="ORF">SAMN07250955_102187</name>
</gene>
<dbReference type="InterPro" id="IPR001295">
    <property type="entry name" value="Dihydroorotate_DH_CS"/>
</dbReference>
<dbReference type="PROSITE" id="PS00911">
    <property type="entry name" value="DHODEHASE_1"/>
    <property type="match status" value="1"/>
</dbReference>
<keyword evidence="11" id="KW-1003">Cell membrane</keyword>
<dbReference type="GO" id="GO:0005886">
    <property type="term" value="C:plasma membrane"/>
    <property type="evidence" value="ECO:0007669"/>
    <property type="project" value="UniProtKB-SubCell"/>
</dbReference>
<evidence type="ECO:0000256" key="6">
    <source>
        <dbReference type="ARBA" id="ARBA00022643"/>
    </source>
</evidence>
<dbReference type="AlphaFoldDB" id="A0A212QPG0"/>